<keyword evidence="5" id="KW-0479">Metal-binding</keyword>
<evidence type="ECO:0000256" key="2">
    <source>
        <dbReference type="ARBA" id="ARBA00004906"/>
    </source>
</evidence>
<proteinExistence type="predicted"/>
<sequence>MGYLQSSSTSGGVGSHLYSQALQMKLYQAFIFSIPILFSIILFLLFYLFYLKKTFSNTNSSSSSSILHLRTSRNQADSSTLHQYSDMGSKINLEDKLSVILFDEDLYTKDSMCCVCLGDFEMNEKLHQIPSCHHMFHGDCIRNWLHSNTTCPLCRCSVVNNAAKDSHQEPPVVPEPATMTNMSSSLQRVPSEHSVIIIFDEGSSSSSSMDDKSHPNQESVVINVPYP</sequence>
<dbReference type="InterPro" id="IPR044600">
    <property type="entry name" value="ATL1/ATL16-like"/>
</dbReference>
<dbReference type="OrthoDB" id="8062037at2759"/>
<gene>
    <name evidence="13" type="ORF">LSAT_V11C600302110</name>
</gene>
<evidence type="ECO:0000256" key="6">
    <source>
        <dbReference type="ARBA" id="ARBA00022771"/>
    </source>
</evidence>
<dbReference type="InterPro" id="IPR013083">
    <property type="entry name" value="Znf_RING/FYVE/PHD"/>
</dbReference>
<evidence type="ECO:0000313" key="13">
    <source>
        <dbReference type="EMBL" id="KAJ0201284.1"/>
    </source>
</evidence>
<evidence type="ECO:0000259" key="12">
    <source>
        <dbReference type="PROSITE" id="PS50089"/>
    </source>
</evidence>
<dbReference type="AlphaFoldDB" id="A0A9R1V9I1"/>
<dbReference type="PANTHER" id="PTHR46913">
    <property type="entry name" value="RING-H2 FINGER PROTEIN ATL16"/>
    <property type="match status" value="1"/>
</dbReference>
<comment type="catalytic activity">
    <reaction evidence="1">
        <text>S-ubiquitinyl-[E2 ubiquitin-conjugating enzyme]-L-cysteine + [acceptor protein]-L-lysine = [E2 ubiquitin-conjugating enzyme]-L-cysteine + N(6)-ubiquitinyl-[acceptor protein]-L-lysine.</text>
        <dbReference type="EC" id="2.3.2.27"/>
    </reaction>
</comment>
<evidence type="ECO:0000256" key="9">
    <source>
        <dbReference type="PROSITE-ProRule" id="PRU00175"/>
    </source>
</evidence>
<dbReference type="GO" id="GO:0016567">
    <property type="term" value="P:protein ubiquitination"/>
    <property type="evidence" value="ECO:0007669"/>
    <property type="project" value="InterPro"/>
</dbReference>
<organism evidence="13 14">
    <name type="scientific">Lactuca sativa</name>
    <name type="common">Garden lettuce</name>
    <dbReference type="NCBI Taxonomy" id="4236"/>
    <lineage>
        <taxon>Eukaryota</taxon>
        <taxon>Viridiplantae</taxon>
        <taxon>Streptophyta</taxon>
        <taxon>Embryophyta</taxon>
        <taxon>Tracheophyta</taxon>
        <taxon>Spermatophyta</taxon>
        <taxon>Magnoliopsida</taxon>
        <taxon>eudicotyledons</taxon>
        <taxon>Gunneridae</taxon>
        <taxon>Pentapetalae</taxon>
        <taxon>asterids</taxon>
        <taxon>campanulids</taxon>
        <taxon>Asterales</taxon>
        <taxon>Asteraceae</taxon>
        <taxon>Cichorioideae</taxon>
        <taxon>Cichorieae</taxon>
        <taxon>Lactucinae</taxon>
        <taxon>Lactuca</taxon>
    </lineage>
</organism>
<evidence type="ECO:0000256" key="5">
    <source>
        <dbReference type="ARBA" id="ARBA00022723"/>
    </source>
</evidence>
<feature type="transmembrane region" description="Helical" evidence="11">
    <location>
        <begin position="26"/>
        <end position="50"/>
    </location>
</feature>
<reference evidence="13 14" key="1">
    <citation type="journal article" date="2017" name="Nat. Commun.">
        <title>Genome assembly with in vitro proximity ligation data and whole-genome triplication in lettuce.</title>
        <authorList>
            <person name="Reyes-Chin-Wo S."/>
            <person name="Wang Z."/>
            <person name="Yang X."/>
            <person name="Kozik A."/>
            <person name="Arikit S."/>
            <person name="Song C."/>
            <person name="Xia L."/>
            <person name="Froenicke L."/>
            <person name="Lavelle D.O."/>
            <person name="Truco M.J."/>
            <person name="Xia R."/>
            <person name="Zhu S."/>
            <person name="Xu C."/>
            <person name="Xu H."/>
            <person name="Xu X."/>
            <person name="Cox K."/>
            <person name="Korf I."/>
            <person name="Meyers B.C."/>
            <person name="Michelmore R.W."/>
        </authorList>
    </citation>
    <scope>NUCLEOTIDE SEQUENCE [LARGE SCALE GENOMIC DNA]</scope>
    <source>
        <strain evidence="14">cv. Salinas</strain>
        <tissue evidence="13">Seedlings</tissue>
    </source>
</reference>
<dbReference type="EMBL" id="NBSK02000006">
    <property type="protein sequence ID" value="KAJ0201284.1"/>
    <property type="molecule type" value="Genomic_DNA"/>
</dbReference>
<dbReference type="Pfam" id="PF13639">
    <property type="entry name" value="zf-RING_2"/>
    <property type="match status" value="1"/>
</dbReference>
<dbReference type="Proteomes" id="UP000235145">
    <property type="component" value="Unassembled WGS sequence"/>
</dbReference>
<comment type="caution">
    <text evidence="13">The sequence shown here is derived from an EMBL/GenBank/DDBJ whole genome shotgun (WGS) entry which is preliminary data.</text>
</comment>
<protein>
    <recommendedName>
        <fullName evidence="3">RING-type E3 ubiquitin transferase</fullName>
        <ecNumber evidence="3">2.3.2.27</ecNumber>
    </recommendedName>
</protein>
<keyword evidence="4" id="KW-0808">Transferase</keyword>
<keyword evidence="8" id="KW-0862">Zinc</keyword>
<evidence type="ECO:0000256" key="7">
    <source>
        <dbReference type="ARBA" id="ARBA00022786"/>
    </source>
</evidence>
<dbReference type="PROSITE" id="PS50089">
    <property type="entry name" value="ZF_RING_2"/>
    <property type="match status" value="1"/>
</dbReference>
<feature type="region of interest" description="Disordered" evidence="10">
    <location>
        <begin position="203"/>
        <end position="227"/>
    </location>
</feature>
<evidence type="ECO:0000256" key="4">
    <source>
        <dbReference type="ARBA" id="ARBA00022679"/>
    </source>
</evidence>
<name>A0A9R1V9I1_LACSA</name>
<dbReference type="GO" id="GO:0061630">
    <property type="term" value="F:ubiquitin protein ligase activity"/>
    <property type="evidence" value="ECO:0007669"/>
    <property type="project" value="UniProtKB-EC"/>
</dbReference>
<accession>A0A9R1V9I1</accession>
<dbReference type="SMART" id="SM00184">
    <property type="entry name" value="RING"/>
    <property type="match status" value="1"/>
</dbReference>
<keyword evidence="11" id="KW-0472">Membrane</keyword>
<dbReference type="GO" id="GO:0008270">
    <property type="term" value="F:zinc ion binding"/>
    <property type="evidence" value="ECO:0007669"/>
    <property type="project" value="UniProtKB-KW"/>
</dbReference>
<dbReference type="PANTHER" id="PTHR46913:SF23">
    <property type="entry name" value="E3 UBIQUITIN-PROTEIN LIGASE RHA4A-RELATED"/>
    <property type="match status" value="1"/>
</dbReference>
<keyword evidence="6 9" id="KW-0863">Zinc-finger</keyword>
<dbReference type="EC" id="2.3.2.27" evidence="3"/>
<evidence type="ECO:0000256" key="3">
    <source>
        <dbReference type="ARBA" id="ARBA00012483"/>
    </source>
</evidence>
<evidence type="ECO:0000313" key="14">
    <source>
        <dbReference type="Proteomes" id="UP000235145"/>
    </source>
</evidence>
<keyword evidence="11" id="KW-0812">Transmembrane</keyword>
<dbReference type="Gene3D" id="3.30.40.10">
    <property type="entry name" value="Zinc/RING finger domain, C3HC4 (zinc finger)"/>
    <property type="match status" value="1"/>
</dbReference>
<evidence type="ECO:0000256" key="8">
    <source>
        <dbReference type="ARBA" id="ARBA00022833"/>
    </source>
</evidence>
<dbReference type="SUPFAM" id="SSF57850">
    <property type="entry name" value="RING/U-box"/>
    <property type="match status" value="1"/>
</dbReference>
<dbReference type="InterPro" id="IPR001841">
    <property type="entry name" value="Znf_RING"/>
</dbReference>
<dbReference type="CDD" id="cd16461">
    <property type="entry name" value="RING-H2_EL5-like"/>
    <property type="match status" value="1"/>
</dbReference>
<comment type="pathway">
    <text evidence="2">Protein modification; protein ubiquitination.</text>
</comment>
<keyword evidence="14" id="KW-1185">Reference proteome</keyword>
<keyword evidence="7" id="KW-0833">Ubl conjugation pathway</keyword>
<evidence type="ECO:0000256" key="11">
    <source>
        <dbReference type="SAM" id="Phobius"/>
    </source>
</evidence>
<evidence type="ECO:0000256" key="1">
    <source>
        <dbReference type="ARBA" id="ARBA00000900"/>
    </source>
</evidence>
<evidence type="ECO:0000256" key="10">
    <source>
        <dbReference type="SAM" id="MobiDB-lite"/>
    </source>
</evidence>
<keyword evidence="11" id="KW-1133">Transmembrane helix</keyword>
<feature type="domain" description="RING-type" evidence="12">
    <location>
        <begin position="113"/>
        <end position="155"/>
    </location>
</feature>